<evidence type="ECO:0000313" key="2">
    <source>
        <dbReference type="EMBL" id="HJD52008.1"/>
    </source>
</evidence>
<evidence type="ECO:0000313" key="3">
    <source>
        <dbReference type="Proteomes" id="UP000823908"/>
    </source>
</evidence>
<dbReference type="Pfam" id="PF00583">
    <property type="entry name" value="Acetyltransf_1"/>
    <property type="match status" value="1"/>
</dbReference>
<dbReference type="PROSITE" id="PS51186">
    <property type="entry name" value="GNAT"/>
    <property type="match status" value="1"/>
</dbReference>
<name>A0A9D2UGQ7_9MICC</name>
<reference evidence="2" key="1">
    <citation type="journal article" date="2021" name="PeerJ">
        <title>Extensive microbial diversity within the chicken gut microbiome revealed by metagenomics and culture.</title>
        <authorList>
            <person name="Gilroy R."/>
            <person name="Ravi A."/>
            <person name="Getino M."/>
            <person name="Pursley I."/>
            <person name="Horton D.L."/>
            <person name="Alikhan N.F."/>
            <person name="Baker D."/>
            <person name="Gharbi K."/>
            <person name="Hall N."/>
            <person name="Watson M."/>
            <person name="Adriaenssens E.M."/>
            <person name="Foster-Nyarko E."/>
            <person name="Jarju S."/>
            <person name="Secka A."/>
            <person name="Antonio M."/>
            <person name="Oren A."/>
            <person name="Chaudhuri R.R."/>
            <person name="La Ragione R."/>
            <person name="Hildebrand F."/>
            <person name="Pallen M.J."/>
        </authorList>
    </citation>
    <scope>NUCLEOTIDE SEQUENCE</scope>
    <source>
        <strain evidence="2">ChiHjej10B9-4811</strain>
    </source>
</reference>
<protein>
    <submittedName>
        <fullName evidence="2">GNAT family N-acetyltransferase</fullName>
    </submittedName>
</protein>
<organism evidence="2 3">
    <name type="scientific">Candidatus Rothia avistercoris</name>
    <dbReference type="NCBI Taxonomy" id="2840479"/>
    <lineage>
        <taxon>Bacteria</taxon>
        <taxon>Bacillati</taxon>
        <taxon>Actinomycetota</taxon>
        <taxon>Actinomycetes</taxon>
        <taxon>Micrococcales</taxon>
        <taxon>Micrococcaceae</taxon>
        <taxon>Rothia</taxon>
    </lineage>
</organism>
<dbReference type="Proteomes" id="UP000823908">
    <property type="component" value="Unassembled WGS sequence"/>
</dbReference>
<reference evidence="2" key="2">
    <citation type="submission" date="2021-04" db="EMBL/GenBank/DDBJ databases">
        <authorList>
            <person name="Gilroy R."/>
        </authorList>
    </citation>
    <scope>NUCLEOTIDE SEQUENCE</scope>
    <source>
        <strain evidence="2">ChiHjej10B9-4811</strain>
    </source>
</reference>
<dbReference type="CDD" id="cd04301">
    <property type="entry name" value="NAT_SF"/>
    <property type="match status" value="1"/>
</dbReference>
<evidence type="ECO:0000259" key="1">
    <source>
        <dbReference type="PROSITE" id="PS51186"/>
    </source>
</evidence>
<accession>A0A9D2UGQ7</accession>
<dbReference type="EMBL" id="DWUS01000205">
    <property type="protein sequence ID" value="HJD52008.1"/>
    <property type="molecule type" value="Genomic_DNA"/>
</dbReference>
<dbReference type="InterPro" id="IPR016181">
    <property type="entry name" value="Acyl_CoA_acyltransferase"/>
</dbReference>
<dbReference type="GO" id="GO:0016747">
    <property type="term" value="F:acyltransferase activity, transferring groups other than amino-acyl groups"/>
    <property type="evidence" value="ECO:0007669"/>
    <property type="project" value="InterPro"/>
</dbReference>
<comment type="caution">
    <text evidence="2">The sequence shown here is derived from an EMBL/GenBank/DDBJ whole genome shotgun (WGS) entry which is preliminary data.</text>
</comment>
<proteinExistence type="predicted"/>
<gene>
    <name evidence="2" type="ORF">H9908_09115</name>
</gene>
<sequence length="284" mass="31635">MQLVYSGAPADHREQLPAWAQAVYFEDFTRDEHTRCLLTYHNEELVGIVAWWTARAHHTHYEFQLAVAPHLRRQGIGTALYQQARAQASAPLPFFMRDYLGEPALHFADSLGAQTIQMVPPAAMPTDSAQNLREHASVRSAQSVSYPEFEQAYVDFYEWTHASWHPVSGDHRPVLARHATEAYNDYSSVAVDAGGQVCAVIAVFPGDQPELCGETTTPAPHQGELLLEACLRRSLEKLADVGHSTVEADGHISDPHLFPAWAKTGASGRWYRLVEIPAVPSRRM</sequence>
<dbReference type="AlphaFoldDB" id="A0A9D2UGQ7"/>
<dbReference type="SUPFAM" id="SSF55729">
    <property type="entry name" value="Acyl-CoA N-acyltransferases (Nat)"/>
    <property type="match status" value="1"/>
</dbReference>
<dbReference type="Gene3D" id="3.40.630.30">
    <property type="match status" value="1"/>
</dbReference>
<feature type="domain" description="N-acetyltransferase" evidence="1">
    <location>
        <begin position="1"/>
        <end position="133"/>
    </location>
</feature>
<dbReference type="InterPro" id="IPR000182">
    <property type="entry name" value="GNAT_dom"/>
</dbReference>